<evidence type="ECO:0000313" key="2">
    <source>
        <dbReference type="EMBL" id="TRM56722.1"/>
    </source>
</evidence>
<keyword evidence="3" id="KW-1185">Reference proteome</keyword>
<dbReference type="AlphaFoldDB" id="A0A550BVZ0"/>
<dbReference type="PROSITE" id="PS00028">
    <property type="entry name" value="ZINC_FINGER_C2H2_1"/>
    <property type="match status" value="1"/>
</dbReference>
<sequence length="269" mass="30325">MPSVRRVPVPGLRSNQDRIQSLRRVYSLADAHTVPNLSGNHLVCRLDPVCRLIHSFRDDELADVPAFFAKHVHEHSKREARRMMDLHYDPASMRSVIPLAMRTSDAASLASKYVSVHRCSWRHCSEAFYNEERLKEHVVREHLQLSVGAYCPLCVALLAVQVEVTKLDADFYHQPSSLGNPSASLQDMVPIMLTVIDKPTRSAMVPRGTQLNNASLDNCPSLLGMLQGILLEHYEGGTCDTLEEMRLSTLVEGKMARIEDWRSKANVRD</sequence>
<gene>
    <name evidence="2" type="ORF">BD626DRAFT_241509</name>
</gene>
<organism evidence="2 3">
    <name type="scientific">Schizophyllum amplum</name>
    <dbReference type="NCBI Taxonomy" id="97359"/>
    <lineage>
        <taxon>Eukaryota</taxon>
        <taxon>Fungi</taxon>
        <taxon>Dikarya</taxon>
        <taxon>Basidiomycota</taxon>
        <taxon>Agaricomycotina</taxon>
        <taxon>Agaricomycetes</taxon>
        <taxon>Agaricomycetidae</taxon>
        <taxon>Agaricales</taxon>
        <taxon>Schizophyllaceae</taxon>
        <taxon>Schizophyllum</taxon>
    </lineage>
</organism>
<protein>
    <recommendedName>
        <fullName evidence="1">C2H2-type domain-containing protein</fullName>
    </recommendedName>
</protein>
<dbReference type="Proteomes" id="UP000320762">
    <property type="component" value="Unassembled WGS sequence"/>
</dbReference>
<proteinExistence type="predicted"/>
<evidence type="ECO:0000313" key="3">
    <source>
        <dbReference type="Proteomes" id="UP000320762"/>
    </source>
</evidence>
<feature type="domain" description="C2H2-type" evidence="1">
    <location>
        <begin position="119"/>
        <end position="142"/>
    </location>
</feature>
<name>A0A550BVZ0_9AGAR</name>
<dbReference type="InterPro" id="IPR013087">
    <property type="entry name" value="Znf_C2H2_type"/>
</dbReference>
<dbReference type="EMBL" id="VDMD01000060">
    <property type="protein sequence ID" value="TRM56722.1"/>
    <property type="molecule type" value="Genomic_DNA"/>
</dbReference>
<reference evidence="2 3" key="1">
    <citation type="journal article" date="2019" name="New Phytol.">
        <title>Comparative genomics reveals unique wood-decay strategies and fruiting body development in the Schizophyllaceae.</title>
        <authorList>
            <person name="Almasi E."/>
            <person name="Sahu N."/>
            <person name="Krizsan K."/>
            <person name="Balint B."/>
            <person name="Kovacs G.M."/>
            <person name="Kiss B."/>
            <person name="Cseklye J."/>
            <person name="Drula E."/>
            <person name="Henrissat B."/>
            <person name="Nagy I."/>
            <person name="Chovatia M."/>
            <person name="Adam C."/>
            <person name="LaButti K."/>
            <person name="Lipzen A."/>
            <person name="Riley R."/>
            <person name="Grigoriev I.V."/>
            <person name="Nagy L.G."/>
        </authorList>
    </citation>
    <scope>NUCLEOTIDE SEQUENCE [LARGE SCALE GENOMIC DNA]</scope>
    <source>
        <strain evidence="2 3">NL-1724</strain>
    </source>
</reference>
<accession>A0A550BVZ0</accession>
<evidence type="ECO:0000259" key="1">
    <source>
        <dbReference type="PROSITE" id="PS00028"/>
    </source>
</evidence>
<comment type="caution">
    <text evidence="2">The sequence shown here is derived from an EMBL/GenBank/DDBJ whole genome shotgun (WGS) entry which is preliminary data.</text>
</comment>